<sequence length="522" mass="59000">MEFFNNAKAIRLRSHLNKYLVAADDEETVWQSRTGSSRQARWAVEFVQDKANVIRLKGCYGRYLTASDEVFLLGWTGRKLRAKGGKFLRANGGTPPWKNSITHDIPQRTATQDWVLWSVDIVDITHSESPANYISRASSFSSQPDDFNCSDAGSPMGSVPGSPVAFHGRSRLASSRQIPAHQDDDDERSQSQMDHVDKPSEKTKFTASKPREKTFDAARKITPDHEAGYGRSKSQMDNADKPSDQTNFSPPNPRDQTHDLNSSPKAPDVVPSTIPTAVSYPTVKTTASIAKQSSTQMEDKLNSVFSELESIVSDVGSSPTSFSEPRMEDEALEMSAVPSREEIRQAQVALKECLLLEFSQLKQARVRAKFILALSTLSIAEGSLSQEQMDATHYFLSNFNVLMMKFDRAERQLAECNNFLRDKNRAYDELRVINESNLELKARIDQLNEEEEELLRRIEEIRGMKTKLANKRMELGEESKSALSKWNEFGSLEPAALSRQKKFEKRRREILEDWSNLKALFD</sequence>
<dbReference type="InterPro" id="IPR007679">
    <property type="entry name" value="DUF569"/>
</dbReference>
<name>A0A438JIG1_VITVI</name>
<evidence type="ECO:0000256" key="1">
    <source>
        <dbReference type="SAM" id="Coils"/>
    </source>
</evidence>
<gene>
    <name evidence="4" type="ORF">CK203_010818</name>
</gene>
<evidence type="ECO:0000256" key="2">
    <source>
        <dbReference type="SAM" id="MobiDB-lite"/>
    </source>
</evidence>
<dbReference type="CDD" id="cd23340">
    <property type="entry name" value="beta-trefoil_FSCN_ACP-like"/>
    <property type="match status" value="1"/>
</dbReference>
<proteinExistence type="predicted"/>
<dbReference type="Pfam" id="PF04601">
    <property type="entry name" value="DUF569"/>
    <property type="match status" value="1"/>
</dbReference>
<protein>
    <recommendedName>
        <fullName evidence="3">DUF569 domain-containing protein</fullName>
    </recommendedName>
</protein>
<evidence type="ECO:0000259" key="3">
    <source>
        <dbReference type="Pfam" id="PF04601"/>
    </source>
</evidence>
<dbReference type="EMBL" id="QGNW01000040">
    <property type="protein sequence ID" value="RVX08743.1"/>
    <property type="molecule type" value="Genomic_DNA"/>
</dbReference>
<comment type="caution">
    <text evidence="4">The sequence shown here is derived from an EMBL/GenBank/DDBJ whole genome shotgun (WGS) entry which is preliminary data.</text>
</comment>
<dbReference type="Proteomes" id="UP000288805">
    <property type="component" value="Unassembled WGS sequence"/>
</dbReference>
<feature type="coiled-coil region" evidence="1">
    <location>
        <begin position="430"/>
        <end position="464"/>
    </location>
</feature>
<evidence type="ECO:0000313" key="4">
    <source>
        <dbReference type="EMBL" id="RVX08743.1"/>
    </source>
</evidence>
<dbReference type="PANTHER" id="PTHR31205:SF77">
    <property type="entry name" value="CROSS-LINKING PROTEIN, PUTATIVE (DUF569)-RELATED"/>
    <property type="match status" value="1"/>
</dbReference>
<feature type="compositionally biased region" description="Basic and acidic residues" evidence="2">
    <location>
        <begin position="194"/>
        <end position="228"/>
    </location>
</feature>
<feature type="region of interest" description="Disordered" evidence="2">
    <location>
        <begin position="144"/>
        <end position="274"/>
    </location>
</feature>
<evidence type="ECO:0000313" key="5">
    <source>
        <dbReference type="Proteomes" id="UP000288805"/>
    </source>
</evidence>
<dbReference type="AlphaFoldDB" id="A0A438JIG1"/>
<accession>A0A438JIG1</accession>
<dbReference type="SUPFAM" id="SSF50405">
    <property type="entry name" value="Actin-crosslinking proteins"/>
    <property type="match status" value="1"/>
</dbReference>
<feature type="domain" description="DUF569" evidence="3">
    <location>
        <begin position="1"/>
        <end position="80"/>
    </location>
</feature>
<reference evidence="4 5" key="1">
    <citation type="journal article" date="2018" name="PLoS Genet.">
        <title>Population sequencing reveals clonal diversity and ancestral inbreeding in the grapevine cultivar Chardonnay.</title>
        <authorList>
            <person name="Roach M.J."/>
            <person name="Johnson D.L."/>
            <person name="Bohlmann J."/>
            <person name="van Vuuren H.J."/>
            <person name="Jones S.J."/>
            <person name="Pretorius I.S."/>
            <person name="Schmidt S.A."/>
            <person name="Borneman A.R."/>
        </authorList>
    </citation>
    <scope>NUCLEOTIDE SEQUENCE [LARGE SCALE GENOMIC DNA]</scope>
    <source>
        <strain evidence="5">cv. Chardonnay</strain>
        <tissue evidence="4">Leaf</tissue>
    </source>
</reference>
<keyword evidence="1" id="KW-0175">Coiled coil</keyword>
<organism evidence="4 5">
    <name type="scientific">Vitis vinifera</name>
    <name type="common">Grape</name>
    <dbReference type="NCBI Taxonomy" id="29760"/>
    <lineage>
        <taxon>Eukaryota</taxon>
        <taxon>Viridiplantae</taxon>
        <taxon>Streptophyta</taxon>
        <taxon>Embryophyta</taxon>
        <taxon>Tracheophyta</taxon>
        <taxon>Spermatophyta</taxon>
        <taxon>Magnoliopsida</taxon>
        <taxon>eudicotyledons</taxon>
        <taxon>Gunneridae</taxon>
        <taxon>Pentapetalae</taxon>
        <taxon>rosids</taxon>
        <taxon>Vitales</taxon>
        <taxon>Vitaceae</taxon>
        <taxon>Viteae</taxon>
        <taxon>Vitis</taxon>
    </lineage>
</organism>
<dbReference type="Gene3D" id="2.80.10.50">
    <property type="match status" value="1"/>
</dbReference>
<dbReference type="PANTHER" id="PTHR31205">
    <property type="entry name" value="ACTIN CROSS-LINKING PROTEIN (DUF569)"/>
    <property type="match status" value="1"/>
</dbReference>
<dbReference type="InterPro" id="IPR008999">
    <property type="entry name" value="Actin-crosslinking"/>
</dbReference>